<proteinExistence type="predicted"/>
<keyword evidence="2" id="KW-1185">Reference proteome</keyword>
<accession>A0A5C1A511</accession>
<protein>
    <submittedName>
        <fullName evidence="1">Uncharacterized protein</fullName>
    </submittedName>
</protein>
<dbReference type="AlphaFoldDB" id="A0A5C1A511"/>
<organism evidence="1 2">
    <name type="scientific">Limnoglobus roseus</name>
    <dbReference type="NCBI Taxonomy" id="2598579"/>
    <lineage>
        <taxon>Bacteria</taxon>
        <taxon>Pseudomonadati</taxon>
        <taxon>Planctomycetota</taxon>
        <taxon>Planctomycetia</taxon>
        <taxon>Gemmatales</taxon>
        <taxon>Gemmataceae</taxon>
        <taxon>Limnoglobus</taxon>
    </lineage>
</organism>
<dbReference type="RefSeq" id="WP_149108371.1">
    <property type="nucleotide sequence ID" value="NZ_CP042425.1"/>
</dbReference>
<evidence type="ECO:0000313" key="2">
    <source>
        <dbReference type="Proteomes" id="UP000324974"/>
    </source>
</evidence>
<name>A0A5C1A511_9BACT</name>
<sequence length="91" mass="10306">MKSDDIQTLLAAELAHIPNLPCEHQNELREAYRHRRERYPARPRGRVLEDAIAAVERACADRPVLFFDADFFATRLRATYHLDGSGAASLA</sequence>
<dbReference type="EMBL" id="CP042425">
    <property type="protein sequence ID" value="QEL13395.1"/>
    <property type="molecule type" value="Genomic_DNA"/>
</dbReference>
<reference evidence="2" key="1">
    <citation type="submission" date="2019-08" db="EMBL/GenBank/DDBJ databases">
        <title>Limnoglobus roseus gen. nov., sp. nov., a novel freshwater planctomycete with a giant genome from the family Gemmataceae.</title>
        <authorList>
            <person name="Kulichevskaya I.S."/>
            <person name="Naumoff D.G."/>
            <person name="Miroshnikov K."/>
            <person name="Ivanova A."/>
            <person name="Philippov D.A."/>
            <person name="Hakobyan A."/>
            <person name="Rijpstra I.C."/>
            <person name="Sinninghe Damste J.S."/>
            <person name="Liesack W."/>
            <person name="Dedysh S.N."/>
        </authorList>
    </citation>
    <scope>NUCLEOTIDE SEQUENCE [LARGE SCALE GENOMIC DNA]</scope>
    <source>
        <strain evidence="2">PX52</strain>
    </source>
</reference>
<dbReference type="Proteomes" id="UP000324974">
    <property type="component" value="Chromosome"/>
</dbReference>
<dbReference type="KEGG" id="lrs:PX52LOC_00249"/>
<gene>
    <name evidence="1" type="ORF">PX52LOC_00249</name>
</gene>
<evidence type="ECO:0000313" key="1">
    <source>
        <dbReference type="EMBL" id="QEL13395.1"/>
    </source>
</evidence>